<keyword evidence="2" id="KW-0347">Helicase</keyword>
<organism evidence="2 3">
    <name type="scientific">Kribbella albertanoniae</name>
    <dbReference type="NCBI Taxonomy" id="1266829"/>
    <lineage>
        <taxon>Bacteria</taxon>
        <taxon>Bacillati</taxon>
        <taxon>Actinomycetota</taxon>
        <taxon>Actinomycetes</taxon>
        <taxon>Propionibacteriales</taxon>
        <taxon>Kribbellaceae</taxon>
        <taxon>Kribbella</taxon>
    </lineage>
</organism>
<dbReference type="InterPro" id="IPR027417">
    <property type="entry name" value="P-loop_NTPase"/>
</dbReference>
<dbReference type="GO" id="GO:0006139">
    <property type="term" value="P:nucleobase-containing compound metabolic process"/>
    <property type="evidence" value="ECO:0007669"/>
    <property type="project" value="InterPro"/>
</dbReference>
<evidence type="ECO:0000313" key="3">
    <source>
        <dbReference type="Proteomes" id="UP000295075"/>
    </source>
</evidence>
<reference evidence="2 3" key="1">
    <citation type="submission" date="2019-03" db="EMBL/GenBank/DDBJ databases">
        <title>Draft genome sequences of novel Actinobacteria.</title>
        <authorList>
            <person name="Sahin N."/>
            <person name="Ay H."/>
            <person name="Saygin H."/>
        </authorList>
    </citation>
    <scope>NUCLEOTIDE SEQUENCE [LARGE SCALE GENOMIC DNA]</scope>
    <source>
        <strain evidence="2 3">JCM 30547</strain>
    </source>
</reference>
<keyword evidence="2" id="KW-0547">Nucleotide-binding</keyword>
<protein>
    <submittedName>
        <fullName evidence="2">DEAD/DEAH box helicase</fullName>
    </submittedName>
</protein>
<dbReference type="GO" id="GO:0003676">
    <property type="term" value="F:nucleic acid binding"/>
    <property type="evidence" value="ECO:0007669"/>
    <property type="project" value="InterPro"/>
</dbReference>
<dbReference type="GO" id="GO:0004386">
    <property type="term" value="F:helicase activity"/>
    <property type="evidence" value="ECO:0007669"/>
    <property type="project" value="UniProtKB-KW"/>
</dbReference>
<evidence type="ECO:0000313" key="2">
    <source>
        <dbReference type="EMBL" id="TDC35541.1"/>
    </source>
</evidence>
<keyword evidence="3" id="KW-1185">Reference proteome</keyword>
<dbReference type="PROSITE" id="PS51192">
    <property type="entry name" value="HELICASE_ATP_BIND_1"/>
    <property type="match status" value="1"/>
</dbReference>
<dbReference type="EMBL" id="SMKA01000002">
    <property type="protein sequence ID" value="TDC35541.1"/>
    <property type="molecule type" value="Genomic_DNA"/>
</dbReference>
<dbReference type="Gene3D" id="3.40.50.300">
    <property type="entry name" value="P-loop containing nucleotide triphosphate hydrolases"/>
    <property type="match status" value="2"/>
</dbReference>
<dbReference type="InterPro" id="IPR014001">
    <property type="entry name" value="Helicase_ATP-bd"/>
</dbReference>
<accession>A0A4R4QIE2</accession>
<dbReference type="GO" id="GO:0005524">
    <property type="term" value="F:ATP binding"/>
    <property type="evidence" value="ECO:0007669"/>
    <property type="project" value="InterPro"/>
</dbReference>
<dbReference type="Pfam" id="PF00270">
    <property type="entry name" value="DEAD"/>
    <property type="match status" value="1"/>
</dbReference>
<dbReference type="Pfam" id="PF13307">
    <property type="entry name" value="Helicase_C_2"/>
    <property type="match status" value="1"/>
</dbReference>
<dbReference type="InterPro" id="IPR011545">
    <property type="entry name" value="DEAD/DEAH_box_helicase_dom"/>
</dbReference>
<keyword evidence="2" id="KW-0378">Hydrolase</keyword>
<dbReference type="GO" id="GO:0016818">
    <property type="term" value="F:hydrolase activity, acting on acid anhydrides, in phosphorus-containing anhydrides"/>
    <property type="evidence" value="ECO:0007669"/>
    <property type="project" value="InterPro"/>
</dbReference>
<proteinExistence type="predicted"/>
<dbReference type="AlphaFoldDB" id="A0A4R4QIE2"/>
<comment type="caution">
    <text evidence="2">The sequence shown here is derived from an EMBL/GenBank/DDBJ whole genome shotgun (WGS) entry which is preliminary data.</text>
</comment>
<dbReference type="Proteomes" id="UP000295075">
    <property type="component" value="Unassembled WGS sequence"/>
</dbReference>
<dbReference type="SMART" id="SM00487">
    <property type="entry name" value="DEXDc"/>
    <property type="match status" value="1"/>
</dbReference>
<dbReference type="InterPro" id="IPR006555">
    <property type="entry name" value="ATP-dep_Helicase_C"/>
</dbReference>
<dbReference type="SUPFAM" id="SSF52540">
    <property type="entry name" value="P-loop containing nucleoside triphosphate hydrolases"/>
    <property type="match status" value="1"/>
</dbReference>
<gene>
    <name evidence="2" type="ORF">E1261_01375</name>
</gene>
<keyword evidence="2" id="KW-0067">ATP-binding</keyword>
<sequence length="847" mass="91294">MPLDLSKIKAGAKSALIEPRDIFASLGHRPWPRLRVEQDQVLKGWFERRHERDLVIKQNTGGGKTVVGLLVAQSSLSEGVGPAAYVVPDTYLVDQVVDEANALGIPVTTDPRGADFISGLAILVCTFEKVVNGRSIFGLAGDSNARRIGTVVVDDAHAALAAARKQFTVNVPAEHPAYKKALSIFGDELMRQSYKNGTAILSGDRATPLRIPFWAWSKKHSEVTAEIEASAGNSALKGIFFSWPLLADYLGLAVATISDRLLQLRTPCPPIQEIPAFHLATRRIYLTATLADDGVLVTDLAADPESVRRPITPERATDLGDRLIMAPGALNPNLTSDRIRRLAWEFAMGDRTGDGERDAEPVNVVVLVPSDRASELWSPYAAETLHVGDMKAVVDRMAAGEHLGIVVLVNKYDGVDLPHDACRLLVVDGVPTPLDPGEQREAGALIGSDTYRIRKVQRLEQGMGRGIRDAEDHCAVLLLGSDLALSLVDREDLRLFSPATRAQIDLSKEVAAQIAGEGLDSVREVLSLFLGRDEDWRVASSRATAGVEYDPDGHVSAVSEARRKAWDLAAAGDPAAAATTLRNALDQVDSAERGWRLEEVAAYQHEVSPEDAQKTIKAAKQANTSVLMPALPLAPRPVRGHQQQAVACVDYLSEHFDNGTQLRLGVQSMLDDLAFSPEDDRVDAAEAAVKRLGQLLGFDATRPEKEQGKGPDGCWGLTPHRSAVIELKTGTSRDDSDIIKSETDQLSGAVSWNSAANPDTTECVPVLLARSARLHKLASAPVGSRVVTPDDLATLKADVQAFADEIACDRGWERSSAVSAALASHCLTADQVIQQHSRKVEAAKTAK</sequence>
<feature type="domain" description="Helicase ATP-binding" evidence="1">
    <location>
        <begin position="45"/>
        <end position="308"/>
    </location>
</feature>
<name>A0A4R4QIE2_9ACTN</name>
<dbReference type="OrthoDB" id="366844at2"/>
<dbReference type="SMART" id="SM00491">
    <property type="entry name" value="HELICc2"/>
    <property type="match status" value="1"/>
</dbReference>
<evidence type="ECO:0000259" key="1">
    <source>
        <dbReference type="PROSITE" id="PS51192"/>
    </source>
</evidence>